<sequence length="91" mass="10675">MMKENQRKEMQIASQKISGDEARRLMSDRNALREESASMREKLSKCEEKHYAIQPQSYKQLRELQNTYKGLMSSLQEFCSSIPTLTGKIDW</sequence>
<comment type="caution">
    <text evidence="2">The sequence shown here is derived from an EMBL/GenBank/DDBJ whole genome shotgun (WGS) entry which is preliminary data.</text>
</comment>
<evidence type="ECO:0000313" key="3">
    <source>
        <dbReference type="Proteomes" id="UP001201812"/>
    </source>
</evidence>
<dbReference type="Proteomes" id="UP001201812">
    <property type="component" value="Unassembled WGS sequence"/>
</dbReference>
<evidence type="ECO:0000256" key="1">
    <source>
        <dbReference type="SAM" id="MobiDB-lite"/>
    </source>
</evidence>
<gene>
    <name evidence="2" type="ORF">DdX_21934</name>
</gene>
<dbReference type="EMBL" id="JAKKPZ010000949">
    <property type="protein sequence ID" value="KAI1691362.1"/>
    <property type="molecule type" value="Genomic_DNA"/>
</dbReference>
<dbReference type="AlphaFoldDB" id="A0AAD4QST1"/>
<name>A0AAD4QST1_9BILA</name>
<organism evidence="2 3">
    <name type="scientific">Ditylenchus destructor</name>
    <dbReference type="NCBI Taxonomy" id="166010"/>
    <lineage>
        <taxon>Eukaryota</taxon>
        <taxon>Metazoa</taxon>
        <taxon>Ecdysozoa</taxon>
        <taxon>Nematoda</taxon>
        <taxon>Chromadorea</taxon>
        <taxon>Rhabditida</taxon>
        <taxon>Tylenchina</taxon>
        <taxon>Tylenchomorpha</taxon>
        <taxon>Sphaerularioidea</taxon>
        <taxon>Anguinidae</taxon>
        <taxon>Anguininae</taxon>
        <taxon>Ditylenchus</taxon>
    </lineage>
</organism>
<proteinExistence type="predicted"/>
<feature type="compositionally biased region" description="Basic and acidic residues" evidence="1">
    <location>
        <begin position="1"/>
        <end position="10"/>
    </location>
</feature>
<keyword evidence="3" id="KW-1185">Reference proteome</keyword>
<feature type="region of interest" description="Disordered" evidence="1">
    <location>
        <begin position="1"/>
        <end position="40"/>
    </location>
</feature>
<protein>
    <submittedName>
        <fullName evidence="2">Uncharacterized protein</fullName>
    </submittedName>
</protein>
<reference evidence="2" key="1">
    <citation type="submission" date="2022-01" db="EMBL/GenBank/DDBJ databases">
        <title>Genome Sequence Resource for Two Populations of Ditylenchus destructor, the Migratory Endoparasitic Phytonematode.</title>
        <authorList>
            <person name="Zhang H."/>
            <person name="Lin R."/>
            <person name="Xie B."/>
        </authorList>
    </citation>
    <scope>NUCLEOTIDE SEQUENCE</scope>
    <source>
        <strain evidence="2">BazhouSP</strain>
    </source>
</reference>
<feature type="compositionally biased region" description="Basic and acidic residues" evidence="1">
    <location>
        <begin position="18"/>
        <end position="40"/>
    </location>
</feature>
<evidence type="ECO:0000313" key="2">
    <source>
        <dbReference type="EMBL" id="KAI1691362.1"/>
    </source>
</evidence>
<accession>A0AAD4QST1</accession>